<gene>
    <name evidence="1" type="ORF">JBS370_LOCUS18380</name>
</gene>
<sequence length="23" mass="2751">KYRNCEPIRQADLLSREMVTKIS</sequence>
<proteinExistence type="predicted"/>
<feature type="non-terminal residue" evidence="1">
    <location>
        <position position="1"/>
    </location>
</feature>
<protein>
    <submittedName>
        <fullName evidence="1">Uncharacterized protein</fullName>
    </submittedName>
</protein>
<dbReference type="AlphaFoldDB" id="A0A819EMM4"/>
<comment type="caution">
    <text evidence="1">The sequence shown here is derived from an EMBL/GenBank/DDBJ whole genome shotgun (WGS) entry which is preliminary data.</text>
</comment>
<dbReference type="Proteomes" id="UP000663836">
    <property type="component" value="Unassembled WGS sequence"/>
</dbReference>
<dbReference type="EMBL" id="CAJOBD010002074">
    <property type="protein sequence ID" value="CAF3853504.1"/>
    <property type="molecule type" value="Genomic_DNA"/>
</dbReference>
<accession>A0A819EMM4</accession>
<name>A0A819EMM4_9BILA</name>
<reference evidence="1" key="1">
    <citation type="submission" date="2021-02" db="EMBL/GenBank/DDBJ databases">
        <authorList>
            <person name="Nowell W R."/>
        </authorList>
    </citation>
    <scope>NUCLEOTIDE SEQUENCE</scope>
</reference>
<organism evidence="1 2">
    <name type="scientific">Rotaria sordida</name>
    <dbReference type="NCBI Taxonomy" id="392033"/>
    <lineage>
        <taxon>Eukaryota</taxon>
        <taxon>Metazoa</taxon>
        <taxon>Spiralia</taxon>
        <taxon>Gnathifera</taxon>
        <taxon>Rotifera</taxon>
        <taxon>Eurotatoria</taxon>
        <taxon>Bdelloidea</taxon>
        <taxon>Philodinida</taxon>
        <taxon>Philodinidae</taxon>
        <taxon>Rotaria</taxon>
    </lineage>
</organism>
<evidence type="ECO:0000313" key="2">
    <source>
        <dbReference type="Proteomes" id="UP000663836"/>
    </source>
</evidence>
<evidence type="ECO:0000313" key="1">
    <source>
        <dbReference type="EMBL" id="CAF3853504.1"/>
    </source>
</evidence>